<evidence type="ECO:0000256" key="1">
    <source>
        <dbReference type="SAM" id="MobiDB-lite"/>
    </source>
</evidence>
<dbReference type="AlphaFoldDB" id="A0A2N9EPB5"/>
<feature type="compositionally biased region" description="Polar residues" evidence="1">
    <location>
        <begin position="312"/>
        <end position="324"/>
    </location>
</feature>
<feature type="region of interest" description="Disordered" evidence="1">
    <location>
        <begin position="282"/>
        <end position="334"/>
    </location>
</feature>
<name>A0A2N9EPB5_FAGSY</name>
<gene>
    <name evidence="2" type="ORF">FSB_LOCUS4544</name>
</gene>
<proteinExistence type="predicted"/>
<dbReference type="EMBL" id="OIVN01000227">
    <property type="protein sequence ID" value="SPC76662.1"/>
    <property type="molecule type" value="Genomic_DNA"/>
</dbReference>
<accession>A0A2N9EPB5</accession>
<evidence type="ECO:0000313" key="2">
    <source>
        <dbReference type="EMBL" id="SPC76662.1"/>
    </source>
</evidence>
<sequence length="486" mass="53258">MAGAHRLARLVDSDENMESFRRRYLVPDDVRLRYYSIKNLPVLNGDEILISVMSIVEGGVRFPLHPLLLDFIRTVNACLDQLSVNVFRIVMGVVALNRLLKTNLTTKEILNIYSYICPGPELETSCSLKAKNVNVKLVTALPSSNKGFDNDWLVVSGDWSAGKPRCRNSFGRPVPSRLNIPSSVVNLEDIRKVLSSNIYVDRFGQPRAAPLLLGYQPLVGNFLEGPTVPRSQETPVEPMVLYVAQPASAVQVVDHPDFIPTGAVSEMAPPIDVFEIIGKKQKAASSSRGKGKARPAGPPRRSRRGILETIAPDQQKSGEESSSAPVAEHNEIPPIVEEVVTEQVEDLVLRSKRARVKLEQADLPGASSSAEVWAPKMAVAGDLVTIAHTVFETTDVEFSARAAQGVHAVEARISGLHQSMKEKEAEHEKALSDVMTNAANNYGTLEKQLFETTNLMKDVEEKGKGQDLMGSGFDAIERLTRILTPP</sequence>
<organism evidence="2">
    <name type="scientific">Fagus sylvatica</name>
    <name type="common">Beechnut</name>
    <dbReference type="NCBI Taxonomy" id="28930"/>
    <lineage>
        <taxon>Eukaryota</taxon>
        <taxon>Viridiplantae</taxon>
        <taxon>Streptophyta</taxon>
        <taxon>Embryophyta</taxon>
        <taxon>Tracheophyta</taxon>
        <taxon>Spermatophyta</taxon>
        <taxon>Magnoliopsida</taxon>
        <taxon>eudicotyledons</taxon>
        <taxon>Gunneridae</taxon>
        <taxon>Pentapetalae</taxon>
        <taxon>rosids</taxon>
        <taxon>fabids</taxon>
        <taxon>Fagales</taxon>
        <taxon>Fagaceae</taxon>
        <taxon>Fagus</taxon>
    </lineage>
</organism>
<reference evidence="2" key="1">
    <citation type="submission" date="2018-02" db="EMBL/GenBank/DDBJ databases">
        <authorList>
            <person name="Cohen D.B."/>
            <person name="Kent A.D."/>
        </authorList>
    </citation>
    <scope>NUCLEOTIDE SEQUENCE</scope>
</reference>
<protein>
    <submittedName>
        <fullName evidence="2">Uncharacterized protein</fullName>
    </submittedName>
</protein>